<dbReference type="SUPFAM" id="SSF48452">
    <property type="entry name" value="TPR-like"/>
    <property type="match status" value="1"/>
</dbReference>
<dbReference type="GO" id="GO:0061512">
    <property type="term" value="P:protein localization to cilium"/>
    <property type="evidence" value="ECO:0007669"/>
    <property type="project" value="TreeGrafter"/>
</dbReference>
<evidence type="ECO:0000313" key="4">
    <source>
        <dbReference type="EMBL" id="VEL09540.1"/>
    </source>
</evidence>
<dbReference type="PANTHER" id="PTHR44186">
    <property type="match status" value="1"/>
</dbReference>
<evidence type="ECO:0000256" key="1">
    <source>
        <dbReference type="ARBA" id="ARBA00022737"/>
    </source>
</evidence>
<dbReference type="GO" id="GO:0036064">
    <property type="term" value="C:ciliary basal body"/>
    <property type="evidence" value="ECO:0007669"/>
    <property type="project" value="TreeGrafter"/>
</dbReference>
<keyword evidence="5" id="KW-1185">Reference proteome</keyword>
<dbReference type="AlphaFoldDB" id="A0A448WE26"/>
<dbReference type="PANTHER" id="PTHR44186:SF1">
    <property type="entry name" value="BARDET-BIEDL SYNDROME 4 PROTEIN"/>
    <property type="match status" value="1"/>
</dbReference>
<dbReference type="InterPro" id="IPR019734">
    <property type="entry name" value="TPR_rpt"/>
</dbReference>
<gene>
    <name evidence="4" type="ORF">PXEA_LOCUS2980</name>
</gene>
<dbReference type="EMBL" id="CAAALY010006578">
    <property type="protein sequence ID" value="VEL09540.1"/>
    <property type="molecule type" value="Genomic_DNA"/>
</dbReference>
<dbReference type="GO" id="GO:0060271">
    <property type="term" value="P:cilium assembly"/>
    <property type="evidence" value="ECO:0007669"/>
    <property type="project" value="TreeGrafter"/>
</dbReference>
<reference evidence="4" key="1">
    <citation type="submission" date="2018-11" db="EMBL/GenBank/DDBJ databases">
        <authorList>
            <consortium name="Pathogen Informatics"/>
        </authorList>
    </citation>
    <scope>NUCLEOTIDE SEQUENCE</scope>
</reference>
<comment type="caution">
    <text evidence="4">The sequence shown here is derived from an EMBL/GenBank/DDBJ whole genome shotgun (WGS) entry which is preliminary data.</text>
</comment>
<dbReference type="Proteomes" id="UP000784294">
    <property type="component" value="Unassembled WGS sequence"/>
</dbReference>
<keyword evidence="2" id="KW-0802">TPR repeat</keyword>
<evidence type="ECO:0000313" key="5">
    <source>
        <dbReference type="Proteomes" id="UP000784294"/>
    </source>
</evidence>
<organism evidence="4 5">
    <name type="scientific">Protopolystoma xenopodis</name>
    <dbReference type="NCBI Taxonomy" id="117903"/>
    <lineage>
        <taxon>Eukaryota</taxon>
        <taxon>Metazoa</taxon>
        <taxon>Spiralia</taxon>
        <taxon>Lophotrochozoa</taxon>
        <taxon>Platyhelminthes</taxon>
        <taxon>Monogenea</taxon>
        <taxon>Polyopisthocotylea</taxon>
        <taxon>Polystomatidea</taxon>
        <taxon>Polystomatidae</taxon>
        <taxon>Protopolystoma</taxon>
    </lineage>
</organism>
<dbReference type="Pfam" id="PF13181">
    <property type="entry name" value="TPR_8"/>
    <property type="match status" value="1"/>
</dbReference>
<dbReference type="Gene3D" id="1.25.40.10">
    <property type="entry name" value="Tetratricopeptide repeat domain"/>
    <property type="match status" value="1"/>
</dbReference>
<evidence type="ECO:0000256" key="3">
    <source>
        <dbReference type="ARBA" id="ARBA00023778"/>
    </source>
</evidence>
<proteinExistence type="inferred from homology"/>
<dbReference type="InterPro" id="IPR011990">
    <property type="entry name" value="TPR-like_helical_dom_sf"/>
</dbReference>
<sequence length="123" mass="13615">MAISCLKRAAYLFPLDWRIAANLGLVYLKIDQLASAFHFLTTAIRYYSRTRQAHAITELVETIGGVLTGPSLAENDAKADGDLSMGREHELAALHDMLALTYSGLKDPEKSEQEHKKAIRLDA</sequence>
<accession>A0A448WE26</accession>
<dbReference type="OrthoDB" id="309339at2759"/>
<evidence type="ECO:0000256" key="2">
    <source>
        <dbReference type="ARBA" id="ARBA00022803"/>
    </source>
</evidence>
<protein>
    <submittedName>
        <fullName evidence="4">Uncharacterized protein</fullName>
    </submittedName>
</protein>
<keyword evidence="1" id="KW-0677">Repeat</keyword>
<name>A0A448WE26_9PLAT</name>
<comment type="similarity">
    <text evidence="3">Belongs to the BBS4 family.</text>
</comment>